<name>A0A7I8WDZ7_9ANNE</name>
<evidence type="ECO:0000313" key="2">
    <source>
        <dbReference type="Proteomes" id="UP000549394"/>
    </source>
</evidence>
<comment type="caution">
    <text evidence="1">The sequence shown here is derived from an EMBL/GenBank/DDBJ whole genome shotgun (WGS) entry which is preliminary data.</text>
</comment>
<proteinExistence type="predicted"/>
<accession>A0A7I8WDZ7</accession>
<gene>
    <name evidence="1" type="ORF">DGYR_LOCUS13671</name>
</gene>
<protein>
    <submittedName>
        <fullName evidence="1">DgyrCDS14561</fullName>
    </submittedName>
</protein>
<reference evidence="1 2" key="1">
    <citation type="submission" date="2020-08" db="EMBL/GenBank/DDBJ databases">
        <authorList>
            <person name="Hejnol A."/>
        </authorList>
    </citation>
    <scope>NUCLEOTIDE SEQUENCE [LARGE SCALE GENOMIC DNA]</scope>
</reference>
<keyword evidence="2" id="KW-1185">Reference proteome</keyword>
<evidence type="ECO:0000313" key="1">
    <source>
        <dbReference type="EMBL" id="CAD5126428.1"/>
    </source>
</evidence>
<sequence>MSFIPKRSASTHNTGFSSIMIFAYEDVAEGIVDSDFYTDIAAANNGATCLAKSVYSSKYLCKNAIDFVSGAFGGYEEWVGNCQGTTCIGQYLKVTFKIFGIPIVYCFANRQTSNKYITKLKVKWSSGIEEYAALKTNKHQKCFKYSNMFIETELYVEVVEKYATQNIGLSLVQVFAKGLEKKEYVIQGTEFQQYTLPPYVQNSFNAISFSLFAHRSSVDNNCGDFLLAFSYNNRTTFQVFLSNLIESYIVMFSQETDLYDKDTIQEYIICDEWNHFWITASNDAIKLGKGLLYNKNTLITTHQPPEINGLSKKIEVNFLS</sequence>
<organism evidence="1 2">
    <name type="scientific">Dimorphilus gyrociliatus</name>
    <dbReference type="NCBI Taxonomy" id="2664684"/>
    <lineage>
        <taxon>Eukaryota</taxon>
        <taxon>Metazoa</taxon>
        <taxon>Spiralia</taxon>
        <taxon>Lophotrochozoa</taxon>
        <taxon>Annelida</taxon>
        <taxon>Polychaeta</taxon>
        <taxon>Polychaeta incertae sedis</taxon>
        <taxon>Dinophilidae</taxon>
        <taxon>Dimorphilus</taxon>
    </lineage>
</organism>
<dbReference type="EMBL" id="CAJFCJ010000047">
    <property type="protein sequence ID" value="CAD5126428.1"/>
    <property type="molecule type" value="Genomic_DNA"/>
</dbReference>
<dbReference type="Proteomes" id="UP000549394">
    <property type="component" value="Unassembled WGS sequence"/>
</dbReference>
<dbReference type="AlphaFoldDB" id="A0A7I8WDZ7"/>